<name>A0A7R9F4W7_9NEOP</name>
<evidence type="ECO:0008006" key="3">
    <source>
        <dbReference type="Google" id="ProtNLM"/>
    </source>
</evidence>
<dbReference type="Gene3D" id="3.40.250.10">
    <property type="entry name" value="Rhodanese-like domain"/>
    <property type="match status" value="1"/>
</dbReference>
<protein>
    <recommendedName>
        <fullName evidence="3">Rhodanese domain-containing protein</fullName>
    </recommendedName>
</protein>
<feature type="region of interest" description="Disordered" evidence="1">
    <location>
        <begin position="426"/>
        <end position="486"/>
    </location>
</feature>
<dbReference type="EMBL" id="OD567776">
    <property type="protein sequence ID" value="CAD7446140.1"/>
    <property type="molecule type" value="Genomic_DNA"/>
</dbReference>
<feature type="region of interest" description="Disordered" evidence="1">
    <location>
        <begin position="363"/>
        <end position="414"/>
    </location>
</feature>
<evidence type="ECO:0000313" key="2">
    <source>
        <dbReference type="EMBL" id="CAD7446140.1"/>
    </source>
</evidence>
<gene>
    <name evidence="2" type="ORF">TBIB3V08_LOCUS8475</name>
</gene>
<dbReference type="AlphaFoldDB" id="A0A7R9F4W7"/>
<accession>A0A7R9F4W7</accession>
<proteinExistence type="predicted"/>
<feature type="compositionally biased region" description="Polar residues" evidence="1">
    <location>
        <begin position="455"/>
        <end position="466"/>
    </location>
</feature>
<evidence type="ECO:0000256" key="1">
    <source>
        <dbReference type="SAM" id="MobiDB-lite"/>
    </source>
</evidence>
<dbReference type="SUPFAM" id="SSF52821">
    <property type="entry name" value="Rhodanese/Cell cycle control phosphatase"/>
    <property type="match status" value="1"/>
</dbReference>
<organism evidence="2">
    <name type="scientific">Timema bartmani</name>
    <dbReference type="NCBI Taxonomy" id="61472"/>
    <lineage>
        <taxon>Eukaryota</taxon>
        <taxon>Metazoa</taxon>
        <taxon>Ecdysozoa</taxon>
        <taxon>Arthropoda</taxon>
        <taxon>Hexapoda</taxon>
        <taxon>Insecta</taxon>
        <taxon>Pterygota</taxon>
        <taxon>Neoptera</taxon>
        <taxon>Polyneoptera</taxon>
        <taxon>Phasmatodea</taxon>
        <taxon>Timematodea</taxon>
        <taxon>Timematoidea</taxon>
        <taxon>Timematidae</taxon>
        <taxon>Timema</taxon>
    </lineage>
</organism>
<feature type="compositionally biased region" description="Basic and acidic residues" evidence="1">
    <location>
        <begin position="617"/>
        <end position="628"/>
    </location>
</feature>
<feature type="compositionally biased region" description="Polar residues" evidence="1">
    <location>
        <begin position="426"/>
        <end position="436"/>
    </location>
</feature>
<sequence>MGSARKWRQAPPGIVAQSLTGWTDTGRPHSFHLSRVVTGDIYFCSQKRPYDLHLWDCACETHALLTVQVSTGALKRLTAQMVRPRLTGLEPQEPRPRSPDPKARTLLHCQHHHSLAIKLAAPQSPTCFWAAALSKLATYARLKEEEQFEKSQSLRKKEAEEEQKLPKKQLSSKDLIKLDGKLVNGTTTDIKETSISSHELYSILMDSKKKLLILDTRAKSAFEDSHIKTLTCISVPEEIIKRGLSADKIGHCLSVEDKPVWDKRGEMDLIVLTDWFSTHLNLPPTSPIEVLNEILIKWDPGISYKAKPIVILRGGYEDFVTSYPMFTTNAHTKPPLSNHGQSISDLIDAVKYPSLVDTSVVPQPLVDRSSKPLPTVVPSDSSALRVQSSQTTEGQLSLLSGGDIKPPSSQGSVDIDMAMPFAVSARSGNLSPSLSTESEKSATRKSSLTERPIPKSSSTERPSPQGSGDIDTNHYPVVDRASKGTAVQTYDERARAMRTLLTEQEETAEKSLKVAADRLRAEKEWEMLRIDKERQAEDEMRASLQEREQDLLQEIGKLEKKQREADLENQKLREDLKVLKLREAERDTPVVPTVEAERRIQGKEEERKVVEQQAQALHEKRIKAENHLGKLPPSSPDQDSNLDLPVLRSLAQHDTSVLANYAIKAG</sequence>
<dbReference type="InterPro" id="IPR036873">
    <property type="entry name" value="Rhodanese-like_dom_sf"/>
</dbReference>
<reference evidence="2" key="1">
    <citation type="submission" date="2020-11" db="EMBL/GenBank/DDBJ databases">
        <authorList>
            <person name="Tran Van P."/>
        </authorList>
    </citation>
    <scope>NUCLEOTIDE SEQUENCE</scope>
</reference>
<feature type="region of interest" description="Disordered" evidence="1">
    <location>
        <begin position="613"/>
        <end position="642"/>
    </location>
</feature>
<feature type="compositionally biased region" description="Polar residues" evidence="1">
    <location>
        <begin position="378"/>
        <end position="398"/>
    </location>
</feature>